<proteinExistence type="predicted"/>
<evidence type="ECO:0000313" key="1">
    <source>
        <dbReference type="EMBL" id="MPM65466.1"/>
    </source>
</evidence>
<organism evidence="1">
    <name type="scientific">bioreactor metagenome</name>
    <dbReference type="NCBI Taxonomy" id="1076179"/>
    <lineage>
        <taxon>unclassified sequences</taxon>
        <taxon>metagenomes</taxon>
        <taxon>ecological metagenomes</taxon>
    </lineage>
</organism>
<dbReference type="EMBL" id="VSSQ01020531">
    <property type="protein sequence ID" value="MPM65466.1"/>
    <property type="molecule type" value="Genomic_DNA"/>
</dbReference>
<sequence>MHKHIPVFLLFFSLLGASFFIAALGWRVDSLLLTDDERNVLFSVPVAFGHHLTTTYIHSVELTPVEDEYIVIGGKIWTWQERVKSSNAGMPCLKPDNGRYIKTAEWMIFQGGRQSWDRYYLRVGNDTFGRNKMTLPPFGTACLFKAFPGKRLTVAVKNGPLMFAKLYRTEALYERLPQQRLFSAYR</sequence>
<accession>A0A645BJS5</accession>
<gene>
    <name evidence="1" type="ORF">SDC9_112363</name>
</gene>
<reference evidence="1" key="1">
    <citation type="submission" date="2019-08" db="EMBL/GenBank/DDBJ databases">
        <authorList>
            <person name="Kucharzyk K."/>
            <person name="Murdoch R.W."/>
            <person name="Higgins S."/>
            <person name="Loffler F."/>
        </authorList>
    </citation>
    <scope>NUCLEOTIDE SEQUENCE</scope>
</reference>
<dbReference type="AlphaFoldDB" id="A0A645BJS5"/>
<dbReference type="InterPro" id="IPR015001">
    <property type="entry name" value="DUF1850"/>
</dbReference>
<name>A0A645BJS5_9ZZZZ</name>
<evidence type="ECO:0008006" key="2">
    <source>
        <dbReference type="Google" id="ProtNLM"/>
    </source>
</evidence>
<comment type="caution">
    <text evidence="1">The sequence shown here is derived from an EMBL/GenBank/DDBJ whole genome shotgun (WGS) entry which is preliminary data.</text>
</comment>
<protein>
    <recommendedName>
        <fullName evidence="2">DUF1850 domain-containing protein</fullName>
    </recommendedName>
</protein>
<dbReference type="Pfam" id="PF08905">
    <property type="entry name" value="DUF1850"/>
    <property type="match status" value="1"/>
</dbReference>